<name>A0A484KCY8_9ASTE</name>
<keyword evidence="2" id="KW-1185">Reference proteome</keyword>
<dbReference type="PANTHER" id="PTHR36398">
    <property type="entry name" value="PLASMA MEMBRANE FUSION PROTEIN"/>
    <property type="match status" value="1"/>
</dbReference>
<gene>
    <name evidence="1" type="ORF">CCAM_LOCUS4171</name>
</gene>
<sequence length="270" mass="29687">MSPPPRLFLIAGSATPISASLPPNLNNKYSPQLEGKPICRRNAVVLLSLLAPLLPSLRHPPAASAFSLGISGPKQWLQEQKKKSAKFLLAPVSASRNSLQTAHHLLVNRNGGSEFDENGLEEVQSLLKSAARDCVLQDRNRFVQFQSRAGVEVCTFRLILKNASSLLDDKDPLKMDAESKLTDLISFIHTSWQRIHAFDDCSCKMYSVYDVGLLFYITQCVRRCFASLNGMASELDVQVASNRQKIADALVVTISSLNIFEQGVKDCLGA</sequence>
<evidence type="ECO:0000313" key="2">
    <source>
        <dbReference type="Proteomes" id="UP000595140"/>
    </source>
</evidence>
<dbReference type="OrthoDB" id="1895912at2759"/>
<proteinExistence type="predicted"/>
<dbReference type="GO" id="GO:0009507">
    <property type="term" value="C:chloroplast"/>
    <property type="evidence" value="ECO:0007669"/>
    <property type="project" value="TreeGrafter"/>
</dbReference>
<dbReference type="PANTHER" id="PTHR36398:SF1">
    <property type="entry name" value="PLASMA MEMBRANE FUSION PROTEIN"/>
    <property type="match status" value="1"/>
</dbReference>
<dbReference type="Proteomes" id="UP000595140">
    <property type="component" value="Unassembled WGS sequence"/>
</dbReference>
<dbReference type="EMBL" id="OOIL02000230">
    <property type="protein sequence ID" value="VFQ62395.1"/>
    <property type="molecule type" value="Genomic_DNA"/>
</dbReference>
<dbReference type="AlphaFoldDB" id="A0A484KCY8"/>
<evidence type="ECO:0000313" key="1">
    <source>
        <dbReference type="EMBL" id="VFQ62395.1"/>
    </source>
</evidence>
<accession>A0A484KCY8</accession>
<protein>
    <submittedName>
        <fullName evidence="1">Uncharacterized protein</fullName>
    </submittedName>
</protein>
<reference evidence="1 2" key="1">
    <citation type="submission" date="2018-04" db="EMBL/GenBank/DDBJ databases">
        <authorList>
            <person name="Vogel A."/>
        </authorList>
    </citation>
    <scope>NUCLEOTIDE SEQUENCE [LARGE SCALE GENOMIC DNA]</scope>
</reference>
<organism evidence="1 2">
    <name type="scientific">Cuscuta campestris</name>
    <dbReference type="NCBI Taxonomy" id="132261"/>
    <lineage>
        <taxon>Eukaryota</taxon>
        <taxon>Viridiplantae</taxon>
        <taxon>Streptophyta</taxon>
        <taxon>Embryophyta</taxon>
        <taxon>Tracheophyta</taxon>
        <taxon>Spermatophyta</taxon>
        <taxon>Magnoliopsida</taxon>
        <taxon>eudicotyledons</taxon>
        <taxon>Gunneridae</taxon>
        <taxon>Pentapetalae</taxon>
        <taxon>asterids</taxon>
        <taxon>lamiids</taxon>
        <taxon>Solanales</taxon>
        <taxon>Convolvulaceae</taxon>
        <taxon>Cuscuteae</taxon>
        <taxon>Cuscuta</taxon>
        <taxon>Cuscuta subgen. Grammica</taxon>
        <taxon>Cuscuta sect. Cleistogrammica</taxon>
    </lineage>
</organism>